<evidence type="ECO:0000313" key="2">
    <source>
        <dbReference type="Proteomes" id="UP000827976"/>
    </source>
</evidence>
<evidence type="ECO:0000313" key="1">
    <source>
        <dbReference type="EMBL" id="KAH7658033.1"/>
    </source>
</evidence>
<keyword evidence="1" id="KW-0548">Nucleotidyltransferase</keyword>
<accession>A0ACB7UCN3</accession>
<sequence>MPLCLLPIFLPGLILIIQIDGGKLMSSEINELYRRVNYRNNTLIDPLVTSRSILGELVMCQEILVQEAMDTHFDNVIHEQHMKDDPNKVYKSFSDIIEGKDGRFQCGLPHKIIIEFFQTFLIRILKVKFKEKNRLYGKFFKKLCELIQYC</sequence>
<reference evidence="2" key="1">
    <citation type="journal article" date="2022" name="Nat. Commun.">
        <title>Chromosome evolution and the genetic basis of agronomically important traits in greater yam.</title>
        <authorList>
            <person name="Bredeson J.V."/>
            <person name="Lyons J.B."/>
            <person name="Oniyinde I.O."/>
            <person name="Okereke N.R."/>
            <person name="Kolade O."/>
            <person name="Nnabue I."/>
            <person name="Nwadili C.O."/>
            <person name="Hribova E."/>
            <person name="Parker M."/>
            <person name="Nwogha J."/>
            <person name="Shu S."/>
            <person name="Carlson J."/>
            <person name="Kariba R."/>
            <person name="Muthemba S."/>
            <person name="Knop K."/>
            <person name="Barton G.J."/>
            <person name="Sherwood A.V."/>
            <person name="Lopez-Montes A."/>
            <person name="Asiedu R."/>
            <person name="Jamnadass R."/>
            <person name="Muchugi A."/>
            <person name="Goodstein D."/>
            <person name="Egesi C.N."/>
            <person name="Featherston J."/>
            <person name="Asfaw A."/>
            <person name="Simpson G.G."/>
            <person name="Dolezel J."/>
            <person name="Hendre P.S."/>
            <person name="Van Deynze A."/>
            <person name="Kumar P.L."/>
            <person name="Obidiegwu J.E."/>
            <person name="Bhattacharjee R."/>
            <person name="Rokhsar D.S."/>
        </authorList>
    </citation>
    <scope>NUCLEOTIDE SEQUENCE [LARGE SCALE GENOMIC DNA]</scope>
    <source>
        <strain evidence="2">cv. TDa95/00328</strain>
    </source>
</reference>
<gene>
    <name evidence="1" type="ORF">IHE45_17G059900</name>
</gene>
<proteinExistence type="predicted"/>
<dbReference type="EMBL" id="CM037027">
    <property type="protein sequence ID" value="KAH7658033.1"/>
    <property type="molecule type" value="Genomic_DNA"/>
</dbReference>
<dbReference type="Proteomes" id="UP000827976">
    <property type="component" value="Chromosome 17"/>
</dbReference>
<keyword evidence="1" id="KW-0240">DNA-directed RNA polymerase</keyword>
<keyword evidence="1" id="KW-0804">Transcription</keyword>
<keyword evidence="1" id="KW-0808">Transferase</keyword>
<comment type="caution">
    <text evidence="1">The sequence shown here is derived from an EMBL/GenBank/DDBJ whole genome shotgun (WGS) entry which is preliminary data.</text>
</comment>
<organism evidence="1 2">
    <name type="scientific">Dioscorea alata</name>
    <name type="common">Purple yam</name>
    <dbReference type="NCBI Taxonomy" id="55571"/>
    <lineage>
        <taxon>Eukaryota</taxon>
        <taxon>Viridiplantae</taxon>
        <taxon>Streptophyta</taxon>
        <taxon>Embryophyta</taxon>
        <taxon>Tracheophyta</taxon>
        <taxon>Spermatophyta</taxon>
        <taxon>Magnoliopsida</taxon>
        <taxon>Liliopsida</taxon>
        <taxon>Dioscoreales</taxon>
        <taxon>Dioscoreaceae</taxon>
        <taxon>Dioscorea</taxon>
    </lineage>
</organism>
<protein>
    <submittedName>
        <fullName evidence="1">DNA-directed RNA polymerase subunit beta' protein</fullName>
        <ecNumber evidence="1">2.7.7.6</ecNumber>
    </submittedName>
</protein>
<dbReference type="EC" id="2.7.7.6" evidence="1"/>
<keyword evidence="2" id="KW-1185">Reference proteome</keyword>
<name>A0ACB7UCN3_DIOAL</name>